<sequence>MTALAEAGAVYIGDKAAQRIYLGAQLVWARASGPALPPITAGLIWHTDTPIAFTETGAAVPPIAMPRPAGPLYVVISYHQAATAESETAVFYVGDPTDNLWLTNTFYVQRDWGTGIAVYTSPGAGKLVSLPEPPSDFVGEIWAAATGANMVDHAPGTTSWYMDPIPNHNPVATSHLFVGYKPQDGNPAWRGAGTIRRMAIYDRVPSEAERGQLVAWVQG</sequence>
<dbReference type="STRING" id="53463.SAMN05444389_102420"/>
<evidence type="ECO:0000313" key="2">
    <source>
        <dbReference type="Proteomes" id="UP000184444"/>
    </source>
</evidence>
<dbReference type="AlphaFoldDB" id="A0A1M7EYQ0"/>
<dbReference type="EMBL" id="FRCK01000002">
    <property type="protein sequence ID" value="SHL96945.1"/>
    <property type="molecule type" value="Genomic_DNA"/>
</dbReference>
<evidence type="ECO:0000313" key="1">
    <source>
        <dbReference type="EMBL" id="SHL96945.1"/>
    </source>
</evidence>
<reference evidence="2" key="1">
    <citation type="submission" date="2016-11" db="EMBL/GenBank/DDBJ databases">
        <authorList>
            <person name="Varghese N."/>
            <person name="Submissions S."/>
        </authorList>
    </citation>
    <scope>NUCLEOTIDE SEQUENCE [LARGE SCALE GENOMIC DNA]</scope>
    <source>
        <strain evidence="2">DSM 6637</strain>
    </source>
</reference>
<dbReference type="RefSeq" id="WP_073063293.1">
    <property type="nucleotide sequence ID" value="NZ_FRCK01000002.1"/>
</dbReference>
<protein>
    <recommendedName>
        <fullName evidence="3">Concanavalin A-like lectin/glucanases superfamily protein</fullName>
    </recommendedName>
</protein>
<name>A0A1M7EYQ0_9RHOB</name>
<dbReference type="Proteomes" id="UP000184444">
    <property type="component" value="Unassembled WGS sequence"/>
</dbReference>
<organism evidence="1 2">
    <name type="scientific">Paracoccus solventivorans</name>
    <dbReference type="NCBI Taxonomy" id="53463"/>
    <lineage>
        <taxon>Bacteria</taxon>
        <taxon>Pseudomonadati</taxon>
        <taxon>Pseudomonadota</taxon>
        <taxon>Alphaproteobacteria</taxon>
        <taxon>Rhodobacterales</taxon>
        <taxon>Paracoccaceae</taxon>
        <taxon>Paracoccus</taxon>
    </lineage>
</organism>
<accession>A0A1M7EYQ0</accession>
<proteinExistence type="predicted"/>
<gene>
    <name evidence="1" type="ORF">SAMN05444389_102420</name>
</gene>
<keyword evidence="2" id="KW-1185">Reference proteome</keyword>
<evidence type="ECO:0008006" key="3">
    <source>
        <dbReference type="Google" id="ProtNLM"/>
    </source>
</evidence>